<keyword evidence="4 9" id="KW-0732">Signal</keyword>
<dbReference type="InterPro" id="IPR013856">
    <property type="entry name" value="Peptidase_M4_domain"/>
</dbReference>
<proteinExistence type="inferred from homology"/>
<comment type="similarity">
    <text evidence="1">Belongs to the peptidase M4 family.</text>
</comment>
<name>A0ABW3YEK6_9ACTN</name>
<dbReference type="SUPFAM" id="SSF55486">
    <property type="entry name" value="Metalloproteases ('zincins'), catalytic domain"/>
    <property type="match status" value="1"/>
</dbReference>
<organism evidence="13 14">
    <name type="scientific">Micromonospora sonneratiae</name>
    <dbReference type="NCBI Taxonomy" id="1184706"/>
    <lineage>
        <taxon>Bacteria</taxon>
        <taxon>Bacillati</taxon>
        <taxon>Actinomycetota</taxon>
        <taxon>Actinomycetes</taxon>
        <taxon>Micromonosporales</taxon>
        <taxon>Micromonosporaceae</taxon>
        <taxon>Micromonospora</taxon>
    </lineage>
</organism>
<evidence type="ECO:0000256" key="8">
    <source>
        <dbReference type="SAM" id="MobiDB-lite"/>
    </source>
</evidence>
<evidence type="ECO:0000313" key="14">
    <source>
        <dbReference type="Proteomes" id="UP001597260"/>
    </source>
</evidence>
<evidence type="ECO:0000256" key="7">
    <source>
        <dbReference type="ARBA" id="ARBA00023049"/>
    </source>
</evidence>
<evidence type="ECO:0000256" key="9">
    <source>
        <dbReference type="SAM" id="SignalP"/>
    </source>
</evidence>
<dbReference type="Pfam" id="PF02868">
    <property type="entry name" value="Peptidase_M4_C"/>
    <property type="match status" value="1"/>
</dbReference>
<keyword evidence="2" id="KW-0645">Protease</keyword>
<sequence>MRRISTALGSTALTAVLVAGTLATVAGPATAAPDPQSTAGEGTRAPALVSGIGERAPGGDAATAARDHLARNSGRYHVATDDLRVRNVTGDDRTETVRFVQRHRGVEVFGAHYLVHLTRTGTRTVTSVNGRYFTELGVSTTPRIGADVASRIARRGLDPQTRASVTVTDRGLTVLPTGGGVLTWRLTLRGVDTATQTPFVREVFVDAHAGTVALTYDTVNFAEGAVSTTGTDEHGRSVPVEAYQRADGRYELRDRSRAMYPTSGGEILTYDAEGRSYYDYLGELPPETPLMSADTIPFTGAPSTTGAVDAHYGAGQVYEFYRSRLGRDGLDGAGSPMISVVNVTNFGRPFNNAFWDGQKMVYGGATSTRYSFAADLDVVGHEMTHGVITNSADLVYRNQSGAMNEAIADYFGNAIDVTVTGTPMSHPDAGLLAEDLCKSGTPAQCALRNLNDGRTTYSDYLGVRTSTDNGGVHLNSTIFSGALWDIREKLDPLLADRLVYKALTEYMTPLDGFTDGRTAVLEAATALGFTVNQKAVVRAAFDGHGITPGWERELGVDSKTLLADVRHAAAALDAAGGRYVVSQAPTAESGATSIWTGATDGGKARQLSPADERTHEQPATDGRTGVWTGTAVVDGQLVVDVYQRALTGGPVTSLATVTGRNEDLSNPIVSGRTAAWTLFSYDLFESDVVVRRPDGSTVNLTPEVGTQGSWASLHGDVLAYAQIVQDATGWHYNPVVWNLRTGTKTVIPVGTERVFVKDVVVTADAVYWVHDTGIDGISAIKRAALDGTGVTDVVTEASGLARVPALDANSRYVTFTSQPSSQLTNAALPKLYQVPVRGGAPVRFSCNRGDQGVHASDENRRVVWLDGTTGYTNLVTRAQPAVTCD</sequence>
<evidence type="ECO:0000256" key="3">
    <source>
        <dbReference type="ARBA" id="ARBA00022723"/>
    </source>
</evidence>
<evidence type="ECO:0000256" key="6">
    <source>
        <dbReference type="ARBA" id="ARBA00022833"/>
    </source>
</evidence>
<dbReference type="InterPro" id="IPR027268">
    <property type="entry name" value="Peptidase_M4/M1_CTD_sf"/>
</dbReference>
<feature type="domain" description="FTP" evidence="12">
    <location>
        <begin position="81"/>
        <end position="132"/>
    </location>
</feature>
<evidence type="ECO:0000259" key="12">
    <source>
        <dbReference type="Pfam" id="PF07504"/>
    </source>
</evidence>
<dbReference type="Gene3D" id="3.10.170.10">
    <property type="match status" value="1"/>
</dbReference>
<reference evidence="14" key="1">
    <citation type="journal article" date="2019" name="Int. J. Syst. Evol. Microbiol.">
        <title>The Global Catalogue of Microorganisms (GCM) 10K type strain sequencing project: providing services to taxonomists for standard genome sequencing and annotation.</title>
        <authorList>
            <consortium name="The Broad Institute Genomics Platform"/>
            <consortium name="The Broad Institute Genome Sequencing Center for Infectious Disease"/>
            <person name="Wu L."/>
            <person name="Ma J."/>
        </authorList>
    </citation>
    <scope>NUCLEOTIDE SEQUENCE [LARGE SCALE GENOMIC DNA]</scope>
    <source>
        <strain evidence="14">JCM 31037</strain>
    </source>
</reference>
<dbReference type="SUPFAM" id="SSF69304">
    <property type="entry name" value="Tricorn protease N-terminal domain"/>
    <property type="match status" value="1"/>
</dbReference>
<keyword evidence="5" id="KW-0378">Hydrolase</keyword>
<dbReference type="CDD" id="cd09597">
    <property type="entry name" value="M4_TLP"/>
    <property type="match status" value="1"/>
</dbReference>
<evidence type="ECO:0000256" key="4">
    <source>
        <dbReference type="ARBA" id="ARBA00022729"/>
    </source>
</evidence>
<dbReference type="Pfam" id="PF07504">
    <property type="entry name" value="FTP"/>
    <property type="match status" value="1"/>
</dbReference>
<dbReference type="Proteomes" id="UP001597260">
    <property type="component" value="Unassembled WGS sequence"/>
</dbReference>
<evidence type="ECO:0000313" key="13">
    <source>
        <dbReference type="EMBL" id="MFD1322153.1"/>
    </source>
</evidence>
<feature type="domain" description="Peptidase M4" evidence="10">
    <location>
        <begin position="228"/>
        <end position="388"/>
    </location>
</feature>
<feature type="region of interest" description="Disordered" evidence="8">
    <location>
        <begin position="592"/>
        <end position="624"/>
    </location>
</feature>
<dbReference type="InterPro" id="IPR001570">
    <property type="entry name" value="Peptidase_M4_C_domain"/>
</dbReference>
<dbReference type="Gene3D" id="1.10.390.10">
    <property type="entry name" value="Neutral Protease Domain 2"/>
    <property type="match status" value="1"/>
</dbReference>
<feature type="domain" description="Peptidase M4 C-terminal" evidence="11">
    <location>
        <begin position="392"/>
        <end position="546"/>
    </location>
</feature>
<dbReference type="EMBL" id="JBHTMP010000017">
    <property type="protein sequence ID" value="MFD1322153.1"/>
    <property type="molecule type" value="Genomic_DNA"/>
</dbReference>
<feature type="chain" id="PRO_5046715182" evidence="9">
    <location>
        <begin position="32"/>
        <end position="885"/>
    </location>
</feature>
<keyword evidence="7" id="KW-0482">Metalloprotease</keyword>
<feature type="signal peptide" evidence="9">
    <location>
        <begin position="1"/>
        <end position="31"/>
    </location>
</feature>
<evidence type="ECO:0000256" key="1">
    <source>
        <dbReference type="ARBA" id="ARBA00009388"/>
    </source>
</evidence>
<dbReference type="InterPro" id="IPR050728">
    <property type="entry name" value="Zinc_Metalloprotease_M4"/>
</dbReference>
<gene>
    <name evidence="13" type="ORF">ACFQ4H_13730</name>
</gene>
<evidence type="ECO:0000256" key="2">
    <source>
        <dbReference type="ARBA" id="ARBA00022670"/>
    </source>
</evidence>
<keyword evidence="6" id="KW-0862">Zinc</keyword>
<evidence type="ECO:0000259" key="10">
    <source>
        <dbReference type="Pfam" id="PF01447"/>
    </source>
</evidence>
<dbReference type="InterPro" id="IPR011096">
    <property type="entry name" value="FTP_domain"/>
</dbReference>
<dbReference type="RefSeq" id="WP_377570731.1">
    <property type="nucleotide sequence ID" value="NZ_JBHTMP010000017.1"/>
</dbReference>
<dbReference type="PRINTS" id="PR00730">
    <property type="entry name" value="THERMOLYSIN"/>
</dbReference>
<keyword evidence="14" id="KW-1185">Reference proteome</keyword>
<accession>A0ABW3YEK6</accession>
<comment type="caution">
    <text evidence="13">The sequence shown here is derived from an EMBL/GenBank/DDBJ whole genome shotgun (WGS) entry which is preliminary data.</text>
</comment>
<evidence type="ECO:0000259" key="11">
    <source>
        <dbReference type="Pfam" id="PF02868"/>
    </source>
</evidence>
<dbReference type="PANTHER" id="PTHR33794">
    <property type="entry name" value="BACILLOLYSIN"/>
    <property type="match status" value="1"/>
</dbReference>
<protein>
    <submittedName>
        <fullName evidence="13">M4 family metallopeptidase</fullName>
    </submittedName>
</protein>
<keyword evidence="3" id="KW-0479">Metal-binding</keyword>
<dbReference type="PANTHER" id="PTHR33794:SF1">
    <property type="entry name" value="BACILLOLYSIN"/>
    <property type="match status" value="1"/>
</dbReference>
<dbReference type="InterPro" id="IPR023612">
    <property type="entry name" value="Peptidase_M4"/>
</dbReference>
<dbReference type="Pfam" id="PF01447">
    <property type="entry name" value="Peptidase_M4"/>
    <property type="match status" value="1"/>
</dbReference>
<evidence type="ECO:0000256" key="5">
    <source>
        <dbReference type="ARBA" id="ARBA00022801"/>
    </source>
</evidence>